<evidence type="ECO:0000313" key="1">
    <source>
        <dbReference type="EMBL" id="WEF50699.1"/>
    </source>
</evidence>
<proteinExistence type="predicted"/>
<sequence length="57" mass="6152">MRRIRMRVAAAVPQALHQAQAVAHLAVPPWKEAARLCAAVRMLAAPGALNLTERRAA</sequence>
<dbReference type="RefSeq" id="WP_275246328.1">
    <property type="nucleotide sequence ID" value="NZ_BAABDX010000001.1"/>
</dbReference>
<dbReference type="EMBL" id="CP113162">
    <property type="protein sequence ID" value="WEF50699.1"/>
    <property type="molecule type" value="Genomic_DNA"/>
</dbReference>
<protein>
    <submittedName>
        <fullName evidence="1">Uncharacterized protein</fullName>
    </submittedName>
</protein>
<name>A0ABY8BP44_AFICR</name>
<dbReference type="Proteomes" id="UP001213907">
    <property type="component" value="Chromosome"/>
</dbReference>
<keyword evidence="2" id="KW-1185">Reference proteome</keyword>
<organism evidence="1 2">
    <name type="scientific">Afipia carboxydohydrogena</name>
    <name type="common">Pseudomonas carboxydohydrogena</name>
    <dbReference type="NCBI Taxonomy" id="290"/>
    <lineage>
        <taxon>Bacteria</taxon>
        <taxon>Pseudomonadati</taxon>
        <taxon>Pseudomonadota</taxon>
        <taxon>Alphaproteobacteria</taxon>
        <taxon>Hyphomicrobiales</taxon>
        <taxon>Nitrobacteraceae</taxon>
        <taxon>Afipia</taxon>
    </lineage>
</organism>
<accession>A0ABY8BP44</accession>
<evidence type="ECO:0000313" key="2">
    <source>
        <dbReference type="Proteomes" id="UP001213907"/>
    </source>
</evidence>
<reference evidence="1 2" key="1">
    <citation type="submission" date="2022-11" db="EMBL/GenBank/DDBJ databases">
        <authorList>
            <person name="Siebert D."/>
            <person name="Busche T."/>
            <person name="Saydam E."/>
            <person name="Kalinowski J."/>
            <person name="Ruckert C."/>
            <person name="Blombach B."/>
        </authorList>
    </citation>
    <scope>NUCLEOTIDE SEQUENCE [LARGE SCALE GENOMIC DNA]</scope>
    <source>
        <strain evidence="1 2">DSM 1083</strain>
    </source>
</reference>
<gene>
    <name evidence="1" type="ORF">AFIC_002248</name>
</gene>